<proteinExistence type="predicted"/>
<evidence type="ECO:0000313" key="2">
    <source>
        <dbReference type="Proteomes" id="UP001203423"/>
    </source>
</evidence>
<feature type="non-terminal residue" evidence="1">
    <location>
        <position position="40"/>
    </location>
</feature>
<comment type="caution">
    <text evidence="1">The sequence shown here is derived from an EMBL/GenBank/DDBJ whole genome shotgun (WGS) entry which is preliminary data.</text>
</comment>
<protein>
    <submittedName>
        <fullName evidence="1">Transposase family protein</fullName>
    </submittedName>
</protein>
<name>A0ABT0LL88_9GAMM</name>
<accession>A0ABT0LL88</accession>
<dbReference type="Proteomes" id="UP001203423">
    <property type="component" value="Unassembled WGS sequence"/>
</dbReference>
<reference evidence="1 2" key="1">
    <citation type="submission" date="2022-01" db="EMBL/GenBank/DDBJ databases">
        <title>Whole genome-based taxonomy of the Shewanellaceae.</title>
        <authorList>
            <person name="Martin-Rodriguez A.J."/>
        </authorList>
    </citation>
    <scope>NUCLEOTIDE SEQUENCE [LARGE SCALE GENOMIC DNA]</scope>
    <source>
        <strain evidence="1 2">DSM 17177</strain>
    </source>
</reference>
<sequence length="40" mass="4429">MTLSEHLTVVEETRSSINQRHDLIDVMFLIISAIMAGAEG</sequence>
<dbReference type="EMBL" id="JAKIKS010000329">
    <property type="protein sequence ID" value="MCL1128052.1"/>
    <property type="molecule type" value="Genomic_DNA"/>
</dbReference>
<organism evidence="1 2">
    <name type="scientific">Shewanella surugensis</name>
    <dbReference type="NCBI Taxonomy" id="212020"/>
    <lineage>
        <taxon>Bacteria</taxon>
        <taxon>Pseudomonadati</taxon>
        <taxon>Pseudomonadota</taxon>
        <taxon>Gammaproteobacteria</taxon>
        <taxon>Alteromonadales</taxon>
        <taxon>Shewanellaceae</taxon>
        <taxon>Shewanella</taxon>
    </lineage>
</organism>
<evidence type="ECO:0000313" key="1">
    <source>
        <dbReference type="EMBL" id="MCL1128052.1"/>
    </source>
</evidence>
<gene>
    <name evidence="1" type="ORF">L2764_27350</name>
</gene>
<keyword evidence="2" id="KW-1185">Reference proteome</keyword>